<gene>
    <name evidence="2" type="ORF">K503DRAFT_870304</name>
</gene>
<protein>
    <submittedName>
        <fullName evidence="2">Uncharacterized protein</fullName>
    </submittedName>
</protein>
<dbReference type="InParanoid" id="A0A1B7MHT1"/>
<sequence>MLSYTTAHFLEYVTVRFPNGEPGRASSYLAAPTWQGRAGPPRARTPQTTIRGSRRLR</sequence>
<feature type="region of interest" description="Disordered" evidence="1">
    <location>
        <begin position="30"/>
        <end position="57"/>
    </location>
</feature>
<accession>A0A1B7MHT1</accession>
<keyword evidence="3" id="KW-1185">Reference proteome</keyword>
<organism evidence="2 3">
    <name type="scientific">Rhizopogon vinicolor AM-OR11-026</name>
    <dbReference type="NCBI Taxonomy" id="1314800"/>
    <lineage>
        <taxon>Eukaryota</taxon>
        <taxon>Fungi</taxon>
        <taxon>Dikarya</taxon>
        <taxon>Basidiomycota</taxon>
        <taxon>Agaricomycotina</taxon>
        <taxon>Agaricomycetes</taxon>
        <taxon>Agaricomycetidae</taxon>
        <taxon>Boletales</taxon>
        <taxon>Suillineae</taxon>
        <taxon>Rhizopogonaceae</taxon>
        <taxon>Rhizopogon</taxon>
    </lineage>
</organism>
<evidence type="ECO:0000256" key="1">
    <source>
        <dbReference type="SAM" id="MobiDB-lite"/>
    </source>
</evidence>
<evidence type="ECO:0000313" key="2">
    <source>
        <dbReference type="EMBL" id="OAX32152.1"/>
    </source>
</evidence>
<dbReference type="AlphaFoldDB" id="A0A1B7MHT1"/>
<dbReference type="EMBL" id="KV449099">
    <property type="protein sequence ID" value="OAX32152.1"/>
    <property type="molecule type" value="Genomic_DNA"/>
</dbReference>
<dbReference type="Proteomes" id="UP000092154">
    <property type="component" value="Unassembled WGS sequence"/>
</dbReference>
<name>A0A1B7MHT1_9AGAM</name>
<proteinExistence type="predicted"/>
<feature type="non-terminal residue" evidence="2">
    <location>
        <position position="57"/>
    </location>
</feature>
<reference evidence="2 3" key="1">
    <citation type="submission" date="2016-06" db="EMBL/GenBank/DDBJ databases">
        <title>Comparative genomics of the ectomycorrhizal sister species Rhizopogon vinicolor and Rhizopogon vesiculosus (Basidiomycota: Boletales) reveals a divergence of the mating type B locus.</title>
        <authorList>
            <consortium name="DOE Joint Genome Institute"/>
            <person name="Mujic A.B."/>
            <person name="Kuo A."/>
            <person name="Tritt A."/>
            <person name="Lipzen A."/>
            <person name="Chen C."/>
            <person name="Johnson J."/>
            <person name="Sharma A."/>
            <person name="Barry K."/>
            <person name="Grigoriev I.V."/>
            <person name="Spatafora J.W."/>
        </authorList>
    </citation>
    <scope>NUCLEOTIDE SEQUENCE [LARGE SCALE GENOMIC DNA]</scope>
    <source>
        <strain evidence="2 3">AM-OR11-026</strain>
    </source>
</reference>
<evidence type="ECO:0000313" key="3">
    <source>
        <dbReference type="Proteomes" id="UP000092154"/>
    </source>
</evidence>